<dbReference type="EMBL" id="FN597600">
    <property type="protein sequence ID" value="CBX86879.1"/>
    <property type="molecule type" value="Genomic_DNA"/>
</dbReference>
<protein>
    <submittedName>
        <fullName evidence="1">Uncharacterized protein</fullName>
    </submittedName>
</protein>
<evidence type="ECO:0000313" key="1">
    <source>
        <dbReference type="EMBL" id="CBX86879.1"/>
    </source>
</evidence>
<proteinExistence type="predicted"/>
<gene>
    <name evidence="1" type="primary">orf113</name>
</gene>
<accession>E4WLG1</accession>
<reference evidence="1" key="1">
    <citation type="submission" date="2009-11" db="EMBL/GenBank/DDBJ databases">
        <title>Identification of virulence genes in Photobacterium damselae subsp. damselae by Supression Subtractive hybridization: damselysin toxin is encoded on a large conjugative plasmid.</title>
        <authorList>
            <person name="Rivas A.J."/>
            <person name="Lemos M.L."/>
            <person name="Osorio C.R."/>
        </authorList>
    </citation>
    <scope>NUCLEOTIDE SEQUENCE [LARGE SCALE GENOMIC DNA]</scope>
    <source>
        <strain evidence="1">RM71</strain>
        <plasmid evidence="1">pPHDD1</plasmid>
    </source>
</reference>
<sequence>MDSFFREFQVSLNGDNVMLYSVRQKKASQLQRLSPLPTM</sequence>
<dbReference type="AlphaFoldDB" id="E4WLG1"/>
<keyword evidence="1" id="KW-0614">Plasmid</keyword>
<geneLocation type="plasmid" evidence="1">
    <name>pPHDD1</name>
</geneLocation>
<name>E4WLG1_PHODD</name>
<organism evidence="1">
    <name type="scientific">Photobacterium damselae subsp. damselae</name>
    <name type="common">Listonella damsela</name>
    <dbReference type="NCBI Taxonomy" id="85581"/>
    <lineage>
        <taxon>Bacteria</taxon>
        <taxon>Pseudomonadati</taxon>
        <taxon>Pseudomonadota</taxon>
        <taxon>Gammaproteobacteria</taxon>
        <taxon>Vibrionales</taxon>
        <taxon>Vibrionaceae</taxon>
        <taxon>Photobacterium</taxon>
    </lineage>
</organism>